<evidence type="ECO:0000256" key="3">
    <source>
        <dbReference type="ARBA" id="ARBA00022475"/>
    </source>
</evidence>
<feature type="transmembrane region" description="Helical" evidence="12">
    <location>
        <begin position="50"/>
        <end position="68"/>
    </location>
</feature>
<dbReference type="GO" id="GO:0005385">
    <property type="term" value="F:zinc ion transmembrane transporter activity"/>
    <property type="evidence" value="ECO:0007669"/>
    <property type="project" value="TreeGrafter"/>
</dbReference>
<feature type="region of interest" description="Disordered" evidence="11">
    <location>
        <begin position="137"/>
        <end position="172"/>
    </location>
</feature>
<comment type="similarity">
    <text evidence="2">Belongs to the ZIP transporter (TC 2.A.5) family.</text>
</comment>
<keyword evidence="14" id="KW-1185">Reference proteome</keyword>
<evidence type="ECO:0000256" key="10">
    <source>
        <dbReference type="ARBA" id="ARBA00042973"/>
    </source>
</evidence>
<protein>
    <recommendedName>
        <fullName evidence="8">Zinc transporter ZIP11</fullName>
    </recommendedName>
    <alternativeName>
        <fullName evidence="9">Solute carrier family 39 member 11</fullName>
    </alternativeName>
    <alternativeName>
        <fullName evidence="10">Zrt- and Irt-like protein 11</fullName>
    </alternativeName>
</protein>
<dbReference type="InParanoid" id="A0A2R5GQL8"/>
<evidence type="ECO:0000313" key="13">
    <source>
        <dbReference type="EMBL" id="GBG30651.1"/>
    </source>
</evidence>
<evidence type="ECO:0000256" key="5">
    <source>
        <dbReference type="ARBA" id="ARBA00022833"/>
    </source>
</evidence>
<keyword evidence="3" id="KW-1003">Cell membrane</keyword>
<evidence type="ECO:0000313" key="14">
    <source>
        <dbReference type="Proteomes" id="UP000241890"/>
    </source>
</evidence>
<evidence type="ECO:0000256" key="2">
    <source>
        <dbReference type="ARBA" id="ARBA00006939"/>
    </source>
</evidence>
<feature type="compositionally biased region" description="Low complexity" evidence="11">
    <location>
        <begin position="140"/>
        <end position="155"/>
    </location>
</feature>
<organism evidence="13 14">
    <name type="scientific">Hondaea fermentalgiana</name>
    <dbReference type="NCBI Taxonomy" id="2315210"/>
    <lineage>
        <taxon>Eukaryota</taxon>
        <taxon>Sar</taxon>
        <taxon>Stramenopiles</taxon>
        <taxon>Bigyra</taxon>
        <taxon>Labyrinthulomycetes</taxon>
        <taxon>Thraustochytrida</taxon>
        <taxon>Thraustochytriidae</taxon>
        <taxon>Hondaea</taxon>
    </lineage>
</organism>
<name>A0A2R5GQL8_9STRA</name>
<evidence type="ECO:0000256" key="6">
    <source>
        <dbReference type="ARBA" id="ARBA00022989"/>
    </source>
</evidence>
<accession>A0A2R5GQL8</accession>
<keyword evidence="7 12" id="KW-0472">Membrane</keyword>
<evidence type="ECO:0000256" key="8">
    <source>
        <dbReference type="ARBA" id="ARBA00040593"/>
    </source>
</evidence>
<dbReference type="GO" id="GO:0005886">
    <property type="term" value="C:plasma membrane"/>
    <property type="evidence" value="ECO:0007669"/>
    <property type="project" value="UniProtKB-SubCell"/>
</dbReference>
<reference evidence="13 14" key="1">
    <citation type="submission" date="2017-12" db="EMBL/GenBank/DDBJ databases">
        <title>Sequencing, de novo assembly and annotation of complete genome of a new Thraustochytrid species, strain FCC1311.</title>
        <authorList>
            <person name="Sedici K."/>
            <person name="Godart F."/>
            <person name="Aiese Cigliano R."/>
            <person name="Sanseverino W."/>
            <person name="Barakat M."/>
            <person name="Ortet P."/>
            <person name="Marechal E."/>
            <person name="Cagnac O."/>
            <person name="Amato A."/>
        </authorList>
    </citation>
    <scope>NUCLEOTIDE SEQUENCE [LARGE SCALE GENOMIC DNA]</scope>
</reference>
<evidence type="ECO:0000256" key="7">
    <source>
        <dbReference type="ARBA" id="ARBA00023136"/>
    </source>
</evidence>
<comment type="caution">
    <text evidence="13">The sequence shown here is derived from an EMBL/GenBank/DDBJ whole genome shotgun (WGS) entry which is preliminary data.</text>
</comment>
<keyword evidence="6 12" id="KW-1133">Transmembrane helix</keyword>
<dbReference type="PANTHER" id="PTHR11040:SF211">
    <property type="entry name" value="ZINC TRANSPORTER ZIP11"/>
    <property type="match status" value="1"/>
</dbReference>
<dbReference type="PANTHER" id="PTHR11040">
    <property type="entry name" value="ZINC/IRON TRANSPORTER"/>
    <property type="match status" value="1"/>
</dbReference>
<feature type="transmembrane region" description="Helical" evidence="12">
    <location>
        <begin position="88"/>
        <end position="109"/>
    </location>
</feature>
<evidence type="ECO:0000256" key="4">
    <source>
        <dbReference type="ARBA" id="ARBA00022692"/>
    </source>
</evidence>
<evidence type="ECO:0000256" key="9">
    <source>
        <dbReference type="ARBA" id="ARBA00042540"/>
    </source>
</evidence>
<dbReference type="Pfam" id="PF02535">
    <property type="entry name" value="Zip"/>
    <property type="match status" value="1"/>
</dbReference>
<evidence type="ECO:0000256" key="11">
    <source>
        <dbReference type="SAM" id="MobiDB-lite"/>
    </source>
</evidence>
<dbReference type="AlphaFoldDB" id="A0A2R5GQL8"/>
<keyword evidence="5" id="KW-0862">Zinc</keyword>
<comment type="subcellular location">
    <subcellularLocation>
        <location evidence="1">Cell membrane</location>
        <topology evidence="1">Multi-pass membrane protein</topology>
    </subcellularLocation>
</comment>
<dbReference type="Proteomes" id="UP000241890">
    <property type="component" value="Unassembled WGS sequence"/>
</dbReference>
<evidence type="ECO:0000256" key="12">
    <source>
        <dbReference type="SAM" id="Phobius"/>
    </source>
</evidence>
<dbReference type="OrthoDB" id="262547at2759"/>
<feature type="transmembrane region" description="Helical" evidence="12">
    <location>
        <begin position="295"/>
        <end position="316"/>
    </location>
</feature>
<feature type="transmembrane region" description="Helical" evidence="12">
    <location>
        <begin position="328"/>
        <end position="346"/>
    </location>
</feature>
<evidence type="ECO:0000256" key="1">
    <source>
        <dbReference type="ARBA" id="ARBA00004651"/>
    </source>
</evidence>
<keyword evidence="4 12" id="KW-0812">Transmembrane</keyword>
<dbReference type="InterPro" id="IPR003689">
    <property type="entry name" value="ZIP"/>
</dbReference>
<feature type="transmembrane region" description="Helical" evidence="12">
    <location>
        <begin position="265"/>
        <end position="289"/>
    </location>
</feature>
<feature type="transmembrane region" description="Helical" evidence="12">
    <location>
        <begin position="18"/>
        <end position="38"/>
    </location>
</feature>
<proteinExistence type="inferred from homology"/>
<dbReference type="EMBL" id="BEYU01000081">
    <property type="protein sequence ID" value="GBG30651.1"/>
    <property type="molecule type" value="Genomic_DNA"/>
</dbReference>
<gene>
    <name evidence="13" type="ORF">FCC1311_068712</name>
</gene>
<sequence length="347" mass="36759">MIILPPGFEDYGAVWQGVYGTCFTWFVTALGAAIVMLVPEGLAEATEGKFLDASLGFAGGVMLAASYWSLLAPSIEMAEEAGYGDLSFLPAAIGFLAGAFFVFLADFVLPESADDPEAYLREAAVLQAKKTDDAIGYEPATSSNANTETSASATNVRHRKKDNIKASSSVEPEENLSANNLEHEVRLLAQQKSKSWRRLLLLVIAVTIHNFPEGLAVGVGFGGVGVTKSATLEAAEVLTLGIGIQNFPEGLAVSLPMRRLGYSKWWCFFYGQLSGMVEPIGGFLGAAGVQYAQPALPYALAFAAGAMVYVVVDSIVPEAQTRGNSKMATWGAMVGFLVMMTLDVALG</sequence>